<keyword evidence="6" id="KW-0378">Hydrolase</keyword>
<evidence type="ECO:0000313" key="6">
    <source>
        <dbReference type="EMBL" id="ACU58932.1"/>
    </source>
</evidence>
<reference evidence="6 7" key="2">
    <citation type="journal article" date="2010" name="Stand. Genomic Sci.">
        <title>Complete genome sequence of Chitinophaga pinensis type strain (UQM 2034).</title>
        <authorList>
            <person name="Glavina Del Rio T."/>
            <person name="Abt B."/>
            <person name="Spring S."/>
            <person name="Lapidus A."/>
            <person name="Nolan M."/>
            <person name="Tice H."/>
            <person name="Copeland A."/>
            <person name="Cheng J.F."/>
            <person name="Chen F."/>
            <person name="Bruce D."/>
            <person name="Goodwin L."/>
            <person name="Pitluck S."/>
            <person name="Ivanova N."/>
            <person name="Mavromatis K."/>
            <person name="Mikhailova N."/>
            <person name="Pati A."/>
            <person name="Chen A."/>
            <person name="Palaniappan K."/>
            <person name="Land M."/>
            <person name="Hauser L."/>
            <person name="Chang Y.J."/>
            <person name="Jeffries C.D."/>
            <person name="Chain P."/>
            <person name="Saunders E."/>
            <person name="Detter J.C."/>
            <person name="Brettin T."/>
            <person name="Rohde M."/>
            <person name="Goker M."/>
            <person name="Bristow J."/>
            <person name="Eisen J.A."/>
            <person name="Markowitz V."/>
            <person name="Hugenholtz P."/>
            <person name="Kyrpides N.C."/>
            <person name="Klenk H.P."/>
            <person name="Lucas S."/>
        </authorList>
    </citation>
    <scope>NUCLEOTIDE SEQUENCE [LARGE SCALE GENOMIC DNA]</scope>
    <source>
        <strain evidence="7">ATCC 43595 / DSM 2588 / LMG 13176 / NBRC 15968 / NCIMB 11800 / UQM 2034</strain>
    </source>
</reference>
<dbReference type="OrthoDB" id="9772863at2"/>
<proteinExistence type="inferred from homology"/>
<evidence type="ECO:0000256" key="4">
    <source>
        <dbReference type="SAM" id="SignalP"/>
    </source>
</evidence>
<reference evidence="7" key="1">
    <citation type="submission" date="2009-08" db="EMBL/GenBank/DDBJ databases">
        <title>The complete genome of Chitinophaga pinensis DSM 2588.</title>
        <authorList>
            <consortium name="US DOE Joint Genome Institute (JGI-PGF)"/>
            <person name="Lucas S."/>
            <person name="Copeland A."/>
            <person name="Lapidus A."/>
            <person name="Glavina del Rio T."/>
            <person name="Dalin E."/>
            <person name="Tice H."/>
            <person name="Bruce D."/>
            <person name="Goodwin L."/>
            <person name="Pitluck S."/>
            <person name="Kyrpides N."/>
            <person name="Mavromatis K."/>
            <person name="Ivanova N."/>
            <person name="Mikhailova N."/>
            <person name="Sims D."/>
            <person name="Meinche L."/>
            <person name="Brettin T."/>
            <person name="Detter J.C."/>
            <person name="Han C."/>
            <person name="Larimer F."/>
            <person name="Land M."/>
            <person name="Hauser L."/>
            <person name="Markowitz V."/>
            <person name="Cheng J.-F."/>
            <person name="Hugenholtz P."/>
            <person name="Woyke T."/>
            <person name="Wu D."/>
            <person name="Spring S."/>
            <person name="Klenk H.-P."/>
            <person name="Eisen J.A."/>
        </authorList>
    </citation>
    <scope>NUCLEOTIDE SEQUENCE [LARGE SCALE GENOMIC DNA]</scope>
    <source>
        <strain evidence="7">ATCC 43595 / DSM 2588 / LMG 13176 / NBRC 15968 / NCIMB 11800 / UQM 2034</strain>
    </source>
</reference>
<dbReference type="RefSeq" id="WP_012789108.1">
    <property type="nucleotide sequence ID" value="NC_013132.1"/>
</dbReference>
<dbReference type="InterPro" id="IPR045155">
    <property type="entry name" value="Beta-lactam_cat"/>
</dbReference>
<dbReference type="GO" id="GO:0030655">
    <property type="term" value="P:beta-lactam antibiotic catabolic process"/>
    <property type="evidence" value="ECO:0007669"/>
    <property type="project" value="InterPro"/>
</dbReference>
<keyword evidence="4" id="KW-0732">Signal</keyword>
<accession>A0A979G195</accession>
<dbReference type="PRINTS" id="PR00118">
    <property type="entry name" value="BLACTAMASEA"/>
</dbReference>
<evidence type="ECO:0000259" key="5">
    <source>
        <dbReference type="Pfam" id="PF13354"/>
    </source>
</evidence>
<dbReference type="GO" id="GO:0008800">
    <property type="term" value="F:beta-lactamase activity"/>
    <property type="evidence" value="ECO:0007669"/>
    <property type="project" value="UniProtKB-EC"/>
</dbReference>
<sequence>MKNRILSCSLALPFLLLSIHSSAQDNNTRQKVNEIAATARGHVGVAMMSLENGDTMTLNGNDHFPMQSVFKVPLAIAVLDQVDKGKLSLDQVIHITKKELLPFTWSPIREKYPEGTDLKLREVLAYTVSQSDNNGCDILFNLVGGTAYVEQYIHGLGVDSMAIKANEERMASAWKVQYTNWSSPLATLQLLKGIHTGKYLSKASNDFLLKIMKETTTGPKRLRGMLPADAVVAHKTGSSDTKDGLTAATNDAGIVTLPDGSHLAIVVFVSDTKVNEAIREGVIARITRLFWDAAN</sequence>
<dbReference type="Proteomes" id="UP000002215">
    <property type="component" value="Chromosome"/>
</dbReference>
<dbReference type="Gene3D" id="3.40.710.10">
    <property type="entry name" value="DD-peptidase/beta-lactamase superfamily"/>
    <property type="match status" value="1"/>
</dbReference>
<protein>
    <recommendedName>
        <fullName evidence="3">beta-lactamase</fullName>
        <ecNumber evidence="3">3.5.2.6</ecNumber>
    </recommendedName>
</protein>
<evidence type="ECO:0000256" key="2">
    <source>
        <dbReference type="ARBA" id="ARBA00009009"/>
    </source>
</evidence>
<feature type="domain" description="Beta-lactamase class A catalytic" evidence="5">
    <location>
        <begin position="44"/>
        <end position="269"/>
    </location>
</feature>
<dbReference type="EMBL" id="CP001699">
    <property type="protein sequence ID" value="ACU58932.1"/>
    <property type="molecule type" value="Genomic_DNA"/>
</dbReference>
<comment type="similarity">
    <text evidence="2">Belongs to the class-A beta-lactamase family.</text>
</comment>
<dbReference type="SUPFAM" id="SSF56601">
    <property type="entry name" value="beta-lactamase/transpeptidase-like"/>
    <property type="match status" value="1"/>
</dbReference>
<name>A0A979G195_CHIPD</name>
<dbReference type="NCBIfam" id="NF033103">
    <property type="entry name" value="bla_class_A"/>
    <property type="match status" value="1"/>
</dbReference>
<feature type="signal peptide" evidence="4">
    <location>
        <begin position="1"/>
        <end position="23"/>
    </location>
</feature>
<dbReference type="AlphaFoldDB" id="A0A979G195"/>
<organism evidence="6 7">
    <name type="scientific">Chitinophaga pinensis (strain ATCC 43595 / DSM 2588 / LMG 13176 / NBRC 15968 / NCIMB 11800 / UQM 2034)</name>
    <dbReference type="NCBI Taxonomy" id="485918"/>
    <lineage>
        <taxon>Bacteria</taxon>
        <taxon>Pseudomonadati</taxon>
        <taxon>Bacteroidota</taxon>
        <taxon>Chitinophagia</taxon>
        <taxon>Chitinophagales</taxon>
        <taxon>Chitinophagaceae</taxon>
        <taxon>Chitinophaga</taxon>
    </lineage>
</organism>
<dbReference type="Pfam" id="PF13354">
    <property type="entry name" value="Beta-lactamase2"/>
    <property type="match status" value="1"/>
</dbReference>
<dbReference type="InterPro" id="IPR000871">
    <property type="entry name" value="Beta-lactam_class-A"/>
</dbReference>
<dbReference type="PANTHER" id="PTHR35333">
    <property type="entry name" value="BETA-LACTAMASE"/>
    <property type="match status" value="1"/>
</dbReference>
<dbReference type="EC" id="3.5.2.6" evidence="3"/>
<dbReference type="InterPro" id="IPR012338">
    <property type="entry name" value="Beta-lactam/transpept-like"/>
</dbReference>
<evidence type="ECO:0000256" key="3">
    <source>
        <dbReference type="ARBA" id="ARBA00012865"/>
    </source>
</evidence>
<dbReference type="PANTHER" id="PTHR35333:SF3">
    <property type="entry name" value="BETA-LACTAMASE-TYPE TRANSPEPTIDASE FOLD CONTAINING PROTEIN"/>
    <property type="match status" value="1"/>
</dbReference>
<dbReference type="KEGG" id="cpi:Cpin_1435"/>
<dbReference type="GO" id="GO:0046677">
    <property type="term" value="P:response to antibiotic"/>
    <property type="evidence" value="ECO:0007669"/>
    <property type="project" value="InterPro"/>
</dbReference>
<dbReference type="NCBIfam" id="NF012099">
    <property type="entry name" value="SubclassA2"/>
    <property type="match status" value="1"/>
</dbReference>
<feature type="chain" id="PRO_5037455765" description="beta-lactamase" evidence="4">
    <location>
        <begin position="24"/>
        <end position="295"/>
    </location>
</feature>
<evidence type="ECO:0000256" key="1">
    <source>
        <dbReference type="ARBA" id="ARBA00001526"/>
    </source>
</evidence>
<gene>
    <name evidence="6" type="ordered locus">Cpin_1435</name>
</gene>
<comment type="catalytic activity">
    <reaction evidence="1">
        <text>a beta-lactam + H2O = a substituted beta-amino acid</text>
        <dbReference type="Rhea" id="RHEA:20401"/>
        <dbReference type="ChEBI" id="CHEBI:15377"/>
        <dbReference type="ChEBI" id="CHEBI:35627"/>
        <dbReference type="ChEBI" id="CHEBI:140347"/>
        <dbReference type="EC" id="3.5.2.6"/>
    </reaction>
</comment>
<evidence type="ECO:0000313" key="7">
    <source>
        <dbReference type="Proteomes" id="UP000002215"/>
    </source>
</evidence>